<evidence type="ECO:0000256" key="4">
    <source>
        <dbReference type="ARBA" id="ARBA00011218"/>
    </source>
</evidence>
<dbReference type="OrthoDB" id="10067394at2759"/>
<dbReference type="NCBIfam" id="TIGR00078">
    <property type="entry name" value="nadC"/>
    <property type="match status" value="1"/>
</dbReference>
<dbReference type="PANTHER" id="PTHR32179">
    <property type="entry name" value="NICOTINATE-NUCLEOTIDE PYROPHOSPHORYLASE [CARBOXYLATING]"/>
    <property type="match status" value="1"/>
</dbReference>
<evidence type="ECO:0000256" key="5">
    <source>
        <dbReference type="ARBA" id="ARBA00011944"/>
    </source>
</evidence>
<evidence type="ECO:0000256" key="1">
    <source>
        <dbReference type="ARBA" id="ARBA00003237"/>
    </source>
</evidence>
<dbReference type="SUPFAM" id="SSF54675">
    <property type="entry name" value="Nicotinate/Quinolinate PRTase N-terminal domain-like"/>
    <property type="match status" value="1"/>
</dbReference>
<comment type="function">
    <text evidence="1 12">Involved in the catabolism of quinolinic acid (QA).</text>
</comment>
<reference evidence="16" key="1">
    <citation type="submission" date="2025-08" db="UniProtKB">
        <authorList>
            <consortium name="RefSeq"/>
        </authorList>
    </citation>
    <scope>IDENTIFICATION</scope>
</reference>
<dbReference type="InterPro" id="IPR013785">
    <property type="entry name" value="Aldolase_TIM"/>
</dbReference>
<dbReference type="Gene3D" id="3.20.20.70">
    <property type="entry name" value="Aldolase class I"/>
    <property type="match status" value="1"/>
</dbReference>
<protein>
    <recommendedName>
        <fullName evidence="6 12">Nicotinate-nucleotide pyrophosphorylase [carboxylating]</fullName>
        <ecNumber evidence="5 12">2.4.2.19</ecNumber>
    </recommendedName>
    <alternativeName>
        <fullName evidence="10 12">Quinolinate phosphoribosyltransferase [decarboxylating]</fullName>
    </alternativeName>
</protein>
<evidence type="ECO:0000256" key="3">
    <source>
        <dbReference type="ARBA" id="ARBA00009400"/>
    </source>
</evidence>
<keyword evidence="8 12" id="KW-0328">Glycosyltransferase</keyword>
<comment type="similarity">
    <text evidence="3 12">Belongs to the NadC/ModD family.</text>
</comment>
<comment type="pathway">
    <text evidence="2 12">Cofactor biosynthesis; NAD(+) biosynthesis; nicotinate D-ribonucleotide from quinolinate: step 1/1.</text>
</comment>
<evidence type="ECO:0000256" key="10">
    <source>
        <dbReference type="ARBA" id="ARBA00033102"/>
    </source>
</evidence>
<dbReference type="InParanoid" id="A0A6P7ICK6"/>
<feature type="domain" description="Quinolinate phosphoribosyl transferase C-terminal" evidence="13">
    <location>
        <begin position="119"/>
        <end position="289"/>
    </location>
</feature>
<dbReference type="InterPro" id="IPR036068">
    <property type="entry name" value="Nicotinate_pribotase-like_C"/>
</dbReference>
<dbReference type="GO" id="GO:0005737">
    <property type="term" value="C:cytoplasm"/>
    <property type="evidence" value="ECO:0007669"/>
    <property type="project" value="TreeGrafter"/>
</dbReference>
<sequence length="309" mass="32783">MPPPEHPAAHSIPRHALTRLAQEWLAEDTPNFDPAAVCVGSQDVEAWLLCKTPRSLLAGVPFFTAVFMEVGCTVNWIYQEGAEIGPDAVTLTAVVRGPASALLLGERPALNCLARASGIATRCSQLQAKAKAEGWHGEVAGTRKTTPGFRLVEKYAMLVGGVSTHRQDLSGMVMLKDNHVWASGSITEAVRAARSVCGFSSKIEVECRSTEEGREAARAGADIVMLDNFQSQELRAAAGALKAEFPALLIEASGGVTPENITLYFSPCVDIISMGCVTQGCPVVDFSLKVQKPAECSGTCVVPEALTKS</sequence>
<evidence type="ECO:0000256" key="12">
    <source>
        <dbReference type="PIRNR" id="PIRNR006250"/>
    </source>
</evidence>
<dbReference type="InterPro" id="IPR027277">
    <property type="entry name" value="NadC/ModD"/>
</dbReference>
<dbReference type="FunFam" id="3.20.20.70:FF:000090">
    <property type="entry name" value="Nicotinate-nucleotide pyrophosphorylase [carboxylating]"/>
    <property type="match status" value="1"/>
</dbReference>
<dbReference type="InterPro" id="IPR002638">
    <property type="entry name" value="Quinolinate_PRibosylTrfase_C"/>
</dbReference>
<dbReference type="EC" id="2.4.2.19" evidence="5 12"/>
<organism evidence="15 16">
    <name type="scientific">Parambassis ranga</name>
    <name type="common">Indian glassy fish</name>
    <dbReference type="NCBI Taxonomy" id="210632"/>
    <lineage>
        <taxon>Eukaryota</taxon>
        <taxon>Metazoa</taxon>
        <taxon>Chordata</taxon>
        <taxon>Craniata</taxon>
        <taxon>Vertebrata</taxon>
        <taxon>Euteleostomi</taxon>
        <taxon>Actinopterygii</taxon>
        <taxon>Neopterygii</taxon>
        <taxon>Teleostei</taxon>
        <taxon>Neoteleostei</taxon>
        <taxon>Acanthomorphata</taxon>
        <taxon>Ovalentaria</taxon>
        <taxon>Ambassidae</taxon>
        <taxon>Parambassis</taxon>
    </lineage>
</organism>
<evidence type="ECO:0000256" key="6">
    <source>
        <dbReference type="ARBA" id="ARBA00020990"/>
    </source>
</evidence>
<comment type="subunit">
    <text evidence="4 12">Hexamer formed by 3 homodimers.</text>
</comment>
<keyword evidence="9 12" id="KW-0808">Transferase</keyword>
<keyword evidence="7 12" id="KW-0662">Pyridine nucleotide biosynthesis</keyword>
<gene>
    <name evidence="16" type="primary">LOC114437094</name>
</gene>
<evidence type="ECO:0000256" key="7">
    <source>
        <dbReference type="ARBA" id="ARBA00022642"/>
    </source>
</evidence>
<evidence type="ECO:0000256" key="8">
    <source>
        <dbReference type="ARBA" id="ARBA00022676"/>
    </source>
</evidence>
<dbReference type="Pfam" id="PF01729">
    <property type="entry name" value="QRPTase_C"/>
    <property type="match status" value="1"/>
</dbReference>
<dbReference type="Gene3D" id="3.90.1170.20">
    <property type="entry name" value="Quinolinate phosphoribosyl transferase, N-terminal domain"/>
    <property type="match status" value="1"/>
</dbReference>
<dbReference type="GeneID" id="114437094"/>
<evidence type="ECO:0000259" key="13">
    <source>
        <dbReference type="Pfam" id="PF01729"/>
    </source>
</evidence>
<dbReference type="CDD" id="cd01572">
    <property type="entry name" value="QPRTase"/>
    <property type="match status" value="1"/>
</dbReference>
<dbReference type="Pfam" id="PF02749">
    <property type="entry name" value="QRPTase_N"/>
    <property type="match status" value="1"/>
</dbReference>
<evidence type="ECO:0000256" key="2">
    <source>
        <dbReference type="ARBA" id="ARBA00004893"/>
    </source>
</evidence>
<dbReference type="Proteomes" id="UP000515145">
    <property type="component" value="Chromosome 1"/>
</dbReference>
<dbReference type="SUPFAM" id="SSF51690">
    <property type="entry name" value="Nicotinate/Quinolinate PRTase C-terminal domain-like"/>
    <property type="match status" value="1"/>
</dbReference>
<dbReference type="InterPro" id="IPR004393">
    <property type="entry name" value="NadC"/>
</dbReference>
<name>A0A6P7ICK6_9TELE</name>
<dbReference type="GO" id="GO:0004514">
    <property type="term" value="F:nicotinate-nucleotide diphosphorylase (carboxylating) activity"/>
    <property type="evidence" value="ECO:0007669"/>
    <property type="project" value="UniProtKB-EC"/>
</dbReference>
<accession>A0A6P7ICK6</accession>
<dbReference type="RefSeq" id="XP_028263348.1">
    <property type="nucleotide sequence ID" value="XM_028407547.1"/>
</dbReference>
<proteinExistence type="inferred from homology"/>
<dbReference type="AlphaFoldDB" id="A0A6P7ICK6"/>
<evidence type="ECO:0000313" key="16">
    <source>
        <dbReference type="RefSeq" id="XP_028263348.1"/>
    </source>
</evidence>
<evidence type="ECO:0000256" key="9">
    <source>
        <dbReference type="ARBA" id="ARBA00022679"/>
    </source>
</evidence>
<dbReference type="InterPro" id="IPR037128">
    <property type="entry name" value="Quinolinate_PRibosylTase_N_sf"/>
</dbReference>
<evidence type="ECO:0000259" key="14">
    <source>
        <dbReference type="Pfam" id="PF02749"/>
    </source>
</evidence>
<dbReference type="UniPathway" id="UPA00253">
    <property type="reaction ID" value="UER00331"/>
</dbReference>
<dbReference type="GO" id="GO:0034213">
    <property type="term" value="P:quinolinate catabolic process"/>
    <property type="evidence" value="ECO:0007669"/>
    <property type="project" value="TreeGrafter"/>
</dbReference>
<comment type="catalytic activity">
    <reaction evidence="11 12">
        <text>nicotinate beta-D-ribonucleotide + CO2 + diphosphate = quinolinate + 5-phospho-alpha-D-ribose 1-diphosphate + 2 H(+)</text>
        <dbReference type="Rhea" id="RHEA:12733"/>
        <dbReference type="ChEBI" id="CHEBI:15378"/>
        <dbReference type="ChEBI" id="CHEBI:16526"/>
        <dbReference type="ChEBI" id="CHEBI:29959"/>
        <dbReference type="ChEBI" id="CHEBI:33019"/>
        <dbReference type="ChEBI" id="CHEBI:57502"/>
        <dbReference type="ChEBI" id="CHEBI:58017"/>
        <dbReference type="EC" id="2.4.2.19"/>
    </reaction>
</comment>
<dbReference type="InterPro" id="IPR022412">
    <property type="entry name" value="Quinolinate_PRibosylTrfase_N"/>
</dbReference>
<dbReference type="PANTHER" id="PTHR32179:SF3">
    <property type="entry name" value="NICOTINATE-NUCLEOTIDE PYROPHOSPHORYLASE [CARBOXYLATING]"/>
    <property type="match status" value="1"/>
</dbReference>
<evidence type="ECO:0000256" key="11">
    <source>
        <dbReference type="ARBA" id="ARBA00047445"/>
    </source>
</evidence>
<dbReference type="PIRSF" id="PIRSF006250">
    <property type="entry name" value="NadC_ModD"/>
    <property type="match status" value="1"/>
</dbReference>
<feature type="domain" description="Quinolinate phosphoribosyl transferase N-terminal" evidence="14">
    <location>
        <begin position="39"/>
        <end position="117"/>
    </location>
</feature>
<dbReference type="GO" id="GO:0009435">
    <property type="term" value="P:NAD+ biosynthetic process"/>
    <property type="evidence" value="ECO:0007669"/>
    <property type="project" value="UniProtKB-UniPathway"/>
</dbReference>
<keyword evidence="15" id="KW-1185">Reference proteome</keyword>
<evidence type="ECO:0000313" key="15">
    <source>
        <dbReference type="Proteomes" id="UP000515145"/>
    </source>
</evidence>